<dbReference type="RefSeq" id="WP_317521438.1">
    <property type="nucleotide sequence ID" value="NZ_JAWJZI010000002.1"/>
</dbReference>
<dbReference type="PRINTS" id="PR00604">
    <property type="entry name" value="CYTCHRMECIAB"/>
</dbReference>
<keyword evidence="3 6" id="KW-0479">Metal-binding</keyword>
<evidence type="ECO:0000313" key="9">
    <source>
        <dbReference type="EMBL" id="MDV5168718.1"/>
    </source>
</evidence>
<evidence type="ECO:0000313" key="10">
    <source>
        <dbReference type="Proteomes" id="UP001186452"/>
    </source>
</evidence>
<keyword evidence="5 6" id="KW-0408">Iron</keyword>
<dbReference type="SUPFAM" id="SSF46626">
    <property type="entry name" value="Cytochrome c"/>
    <property type="match status" value="2"/>
</dbReference>
<dbReference type="InterPro" id="IPR002327">
    <property type="entry name" value="Cyt_c_1A/1B"/>
</dbReference>
<keyword evidence="10" id="KW-1185">Reference proteome</keyword>
<evidence type="ECO:0000256" key="3">
    <source>
        <dbReference type="ARBA" id="ARBA00022723"/>
    </source>
</evidence>
<feature type="chain" id="PRO_5045213791" evidence="7">
    <location>
        <begin position="22"/>
        <end position="216"/>
    </location>
</feature>
<dbReference type="InterPro" id="IPR009056">
    <property type="entry name" value="Cyt_c-like_dom"/>
</dbReference>
<feature type="signal peptide" evidence="7">
    <location>
        <begin position="1"/>
        <end position="21"/>
    </location>
</feature>
<name>A0ABU3ZFL8_9GAMM</name>
<organism evidence="9 10">
    <name type="scientific">Photobacterium rosenbergii</name>
    <dbReference type="NCBI Taxonomy" id="294936"/>
    <lineage>
        <taxon>Bacteria</taxon>
        <taxon>Pseudomonadati</taxon>
        <taxon>Pseudomonadota</taxon>
        <taxon>Gammaproteobacteria</taxon>
        <taxon>Vibrionales</taxon>
        <taxon>Vibrionaceae</taxon>
        <taxon>Photobacterium</taxon>
    </lineage>
</organism>
<evidence type="ECO:0000256" key="2">
    <source>
        <dbReference type="ARBA" id="ARBA00022617"/>
    </source>
</evidence>
<evidence type="ECO:0000259" key="8">
    <source>
        <dbReference type="PROSITE" id="PS51007"/>
    </source>
</evidence>
<keyword evidence="1" id="KW-0813">Transport</keyword>
<proteinExistence type="predicted"/>
<keyword evidence="2 6" id="KW-0349">Heme</keyword>
<sequence length="216" mass="23270">MLRIALIVFETLYLFSAAASASEDLVAAGEQQARVCKACHQFEPDGAVVVGPPLWGLAERNIASFEGYNYSVGIKQHQGKWTAEKLDAFLASPAKFAPGTNMVYPGVSDPAARAAIIAWLATKNTVPADWVVASTTGEVKPAGTGGLLPGENAELVAAVCSACHSLHLVTQQGLSRKRWSETLEWMVEEQGMDELSPEEHEAIITYLSTYYGQKSR</sequence>
<comment type="caution">
    <text evidence="9">The sequence shown here is derived from an EMBL/GenBank/DDBJ whole genome shotgun (WGS) entry which is preliminary data.</text>
</comment>
<dbReference type="PROSITE" id="PS51007">
    <property type="entry name" value="CYTC"/>
    <property type="match status" value="1"/>
</dbReference>
<dbReference type="PANTHER" id="PTHR11961">
    <property type="entry name" value="CYTOCHROME C"/>
    <property type="match status" value="1"/>
</dbReference>
<protein>
    <submittedName>
        <fullName evidence="9">C-type cytochrome</fullName>
    </submittedName>
</protein>
<gene>
    <name evidence="9" type="ORF">R2X38_06875</name>
</gene>
<feature type="domain" description="Cytochrome c" evidence="8">
    <location>
        <begin position="24"/>
        <end position="124"/>
    </location>
</feature>
<evidence type="ECO:0000256" key="5">
    <source>
        <dbReference type="ARBA" id="ARBA00023004"/>
    </source>
</evidence>
<dbReference type="InterPro" id="IPR036909">
    <property type="entry name" value="Cyt_c-like_dom_sf"/>
</dbReference>
<reference evidence="9 10" key="1">
    <citation type="submission" date="2023-10" db="EMBL/GenBank/DDBJ databases">
        <title>Marine bacteria isolated from horseshoe crab.</title>
        <authorList>
            <person name="Cheng T.H."/>
        </authorList>
    </citation>
    <scope>NUCLEOTIDE SEQUENCE [LARGE SCALE GENOMIC DNA]</scope>
    <source>
        <strain evidence="9 10">HSC6</strain>
    </source>
</reference>
<accession>A0ABU3ZFL8</accession>
<dbReference type="Proteomes" id="UP001186452">
    <property type="component" value="Unassembled WGS sequence"/>
</dbReference>
<keyword evidence="7" id="KW-0732">Signal</keyword>
<evidence type="ECO:0000256" key="6">
    <source>
        <dbReference type="PROSITE-ProRule" id="PRU00433"/>
    </source>
</evidence>
<dbReference type="EMBL" id="JAWJZI010000002">
    <property type="protein sequence ID" value="MDV5168718.1"/>
    <property type="molecule type" value="Genomic_DNA"/>
</dbReference>
<keyword evidence="4" id="KW-0249">Electron transport</keyword>
<evidence type="ECO:0000256" key="7">
    <source>
        <dbReference type="SAM" id="SignalP"/>
    </source>
</evidence>
<dbReference type="Gene3D" id="1.10.760.10">
    <property type="entry name" value="Cytochrome c-like domain"/>
    <property type="match status" value="2"/>
</dbReference>
<evidence type="ECO:0000256" key="1">
    <source>
        <dbReference type="ARBA" id="ARBA00022448"/>
    </source>
</evidence>
<evidence type="ECO:0000256" key="4">
    <source>
        <dbReference type="ARBA" id="ARBA00022982"/>
    </source>
</evidence>